<dbReference type="Proteomes" id="UP001437256">
    <property type="component" value="Unassembled WGS sequence"/>
</dbReference>
<protein>
    <submittedName>
        <fullName evidence="1">Uncharacterized protein</fullName>
    </submittedName>
</protein>
<reference evidence="1 2" key="1">
    <citation type="submission" date="2024-05" db="EMBL/GenBank/DDBJ databases">
        <title>A draft genome resource for the thread blight pathogen Marasmius tenuissimus strain MS-2.</title>
        <authorList>
            <person name="Yulfo-Soto G.E."/>
            <person name="Baruah I.K."/>
            <person name="Amoako-Attah I."/>
            <person name="Bukari Y."/>
            <person name="Meinhardt L.W."/>
            <person name="Bailey B.A."/>
            <person name="Cohen S.P."/>
        </authorList>
    </citation>
    <scope>NUCLEOTIDE SEQUENCE [LARGE SCALE GENOMIC DNA]</scope>
    <source>
        <strain evidence="1 2">MS-2</strain>
    </source>
</reference>
<proteinExistence type="predicted"/>
<sequence>MLKANTTARPAALRSGNTVSGQSLLDISNWFATEEVARYEIQKHKPKAPPSGDDFMEHFVEFEREHPDFLITSPIPTKGIVILSAQSEFMASEAVKASTNKAGFVSIATDAAQKWFKTLMCWVLAMYSYANDETETHYEYHILAYFLSIRTTKESRGQKVIDEDLICVADYSQALRNGYRKGFVRFYLENPDNTRTKEELQDASDDGFRDCHQHFRASVTRVVKVVAIDRDGKTGTIIRDRQSEFARLAKSLLSAKSSKEFLSITSRIKKDLLKAKEWMGWWERPNVMGMIVLNPNDNIRAQLLDSTNVQESAHAAMYLKHGKDHEMLEGFRKRFLIQKEFSTRVSHVKTTFFVPSTSSTLPSKSLEVQQRRQNYQLGLPPFISQVPDRTTQVTRSDATAIVRNFLMEESSANNPLRLIILSSLKKILGYVWEKNSCWLDTALELLFWALVRHWDSIMAIIEQDDDWDMPFRSVFAALNICRLLLLESTDVGAIQADLKSSKVALRKAITGLVTYGASIQQLVSGEKITLRSRATSSGSYRTSYLLLVWLLELPSRVGGQLREYGSVTAMPPTLERFSLFPKL</sequence>
<name>A0ABR2Z8E5_9AGAR</name>
<organism evidence="1 2">
    <name type="scientific">Marasmius tenuissimus</name>
    <dbReference type="NCBI Taxonomy" id="585030"/>
    <lineage>
        <taxon>Eukaryota</taxon>
        <taxon>Fungi</taxon>
        <taxon>Dikarya</taxon>
        <taxon>Basidiomycota</taxon>
        <taxon>Agaricomycotina</taxon>
        <taxon>Agaricomycetes</taxon>
        <taxon>Agaricomycetidae</taxon>
        <taxon>Agaricales</taxon>
        <taxon>Marasmiineae</taxon>
        <taxon>Marasmiaceae</taxon>
        <taxon>Marasmius</taxon>
    </lineage>
</organism>
<evidence type="ECO:0000313" key="2">
    <source>
        <dbReference type="Proteomes" id="UP001437256"/>
    </source>
</evidence>
<accession>A0ABR2Z8E5</accession>
<gene>
    <name evidence="1" type="ORF">AAF712_015845</name>
</gene>
<keyword evidence="2" id="KW-1185">Reference proteome</keyword>
<evidence type="ECO:0000313" key="1">
    <source>
        <dbReference type="EMBL" id="KAL0057514.1"/>
    </source>
</evidence>
<comment type="caution">
    <text evidence="1">The sequence shown here is derived from an EMBL/GenBank/DDBJ whole genome shotgun (WGS) entry which is preliminary data.</text>
</comment>
<dbReference type="EMBL" id="JBBXMP010000508">
    <property type="protein sequence ID" value="KAL0057514.1"/>
    <property type="molecule type" value="Genomic_DNA"/>
</dbReference>